<keyword evidence="2" id="KW-1185">Reference proteome</keyword>
<evidence type="ECO:0000313" key="2">
    <source>
        <dbReference type="Proteomes" id="UP000051952"/>
    </source>
</evidence>
<protein>
    <submittedName>
        <fullName evidence="1">Uncharacterized protein</fullName>
    </submittedName>
</protein>
<dbReference type="AlphaFoldDB" id="A0A0S4JFJ9"/>
<dbReference type="Proteomes" id="UP000051952">
    <property type="component" value="Unassembled WGS sequence"/>
</dbReference>
<name>A0A0S4JFJ9_BODSA</name>
<sequence>MVDKTLSRILEERVGKVRPRSVSIETLEEKHASALKVYDTLTSIIKKIPKDCKWLVGKLERPTLREDKPLRDADVEFDAFQKAIKAEPNSLDTLIDLLALVSGGQKNARSRHLEYALSQIDAPNTPSKVWGCFTALMKALREAEQAEKAREVWKQFSALMAKSTEPVEVFKFMCENCTTDIPSFLGKYDPQLQGFIKDLLSSLEVQLRWREHKGSVRQQFVDLVATWMKNLKIVDATNDVSLRRETFELMSIAELIEKDPSWCHLQGVVTFYAWIGAKASLREVVQFFEAHDAKPGCARVVCGEASSLEILKRLFSETLVSVSPMVSPRS</sequence>
<accession>A0A0S4JFJ9</accession>
<reference evidence="2" key="1">
    <citation type="submission" date="2015-09" db="EMBL/GenBank/DDBJ databases">
        <authorList>
            <consortium name="Pathogen Informatics"/>
        </authorList>
    </citation>
    <scope>NUCLEOTIDE SEQUENCE [LARGE SCALE GENOMIC DNA]</scope>
    <source>
        <strain evidence="2">Lake Konstanz</strain>
    </source>
</reference>
<organism evidence="1 2">
    <name type="scientific">Bodo saltans</name>
    <name type="common">Flagellated protozoan</name>
    <dbReference type="NCBI Taxonomy" id="75058"/>
    <lineage>
        <taxon>Eukaryota</taxon>
        <taxon>Discoba</taxon>
        <taxon>Euglenozoa</taxon>
        <taxon>Kinetoplastea</taxon>
        <taxon>Metakinetoplastina</taxon>
        <taxon>Eubodonida</taxon>
        <taxon>Bodonidae</taxon>
        <taxon>Bodo</taxon>
    </lineage>
</organism>
<dbReference type="VEuPathDB" id="TriTrypDB:BSAL_01455"/>
<proteinExistence type="predicted"/>
<evidence type="ECO:0000313" key="1">
    <source>
        <dbReference type="EMBL" id="CUG87750.1"/>
    </source>
</evidence>
<gene>
    <name evidence="1" type="ORF">BSAL_01455</name>
</gene>
<dbReference type="EMBL" id="CYKH01001586">
    <property type="protein sequence ID" value="CUG87750.1"/>
    <property type="molecule type" value="Genomic_DNA"/>
</dbReference>